<dbReference type="Proteomes" id="UP000256952">
    <property type="component" value="Unassembled WGS sequence"/>
</dbReference>
<name>A0A375FHV7_9BURK</name>
<protein>
    <submittedName>
        <fullName evidence="1">Uncharacterized protein</fullName>
    </submittedName>
</protein>
<dbReference type="AlphaFoldDB" id="A0A375FHV7"/>
<proteinExistence type="predicted"/>
<evidence type="ECO:0000313" key="1">
    <source>
        <dbReference type="EMBL" id="SOZ75113.1"/>
    </source>
</evidence>
<reference evidence="2" key="1">
    <citation type="submission" date="2018-01" db="EMBL/GenBank/DDBJ databases">
        <authorList>
            <person name="Gaut B.S."/>
            <person name="Morton B.R."/>
            <person name="Clegg M.T."/>
            <person name="Duvall M.R."/>
        </authorList>
    </citation>
    <scope>NUCLEOTIDE SEQUENCE [LARGE SCALE GENOMIC DNA]</scope>
</reference>
<gene>
    <name evidence="1" type="ORF">CBM2613_U10015</name>
</gene>
<accession>A0A375FHV7</accession>
<dbReference type="RefSeq" id="WP_115683993.1">
    <property type="nucleotide sequence ID" value="NZ_LT976998.1"/>
</dbReference>
<evidence type="ECO:0000313" key="2">
    <source>
        <dbReference type="Proteomes" id="UP000256952"/>
    </source>
</evidence>
<organism evidence="1 2">
    <name type="scientific">Cupriavidus taiwanensis</name>
    <dbReference type="NCBI Taxonomy" id="164546"/>
    <lineage>
        <taxon>Bacteria</taxon>
        <taxon>Pseudomonadati</taxon>
        <taxon>Pseudomonadota</taxon>
        <taxon>Betaproteobacteria</taxon>
        <taxon>Burkholderiales</taxon>
        <taxon>Burkholderiaceae</taxon>
        <taxon>Cupriavidus</taxon>
    </lineage>
</organism>
<comment type="caution">
    <text evidence="1">The sequence shown here is derived from an EMBL/GenBank/DDBJ whole genome shotgun (WGS) entry which is preliminary data.</text>
</comment>
<dbReference type="EMBL" id="OFTH01000052">
    <property type="protein sequence ID" value="SOZ75113.1"/>
    <property type="molecule type" value="Genomic_DNA"/>
</dbReference>
<sequence>MPSTLFRQIVKEYKLSAKLSPMFIVSPDLDDICTRVVDYIGVNFRVRDEPLVKEMLTDAIAAWRAARKHGDANVAFMQGLFARAHDLYAKRYAAFKGERYNVWYPYHESIPAFEQRQPAGYVCQVVDEPVPGNISQRCAAFQLAARVLTGYSFTRYFETYDVARDYSH</sequence>